<dbReference type="InterPro" id="IPR007560">
    <property type="entry name" value="Restrct_endonuc_IV_Mrr"/>
</dbReference>
<dbReference type="InterPro" id="IPR025745">
    <property type="entry name" value="Mrr-like_N_dom"/>
</dbReference>
<name>A0ABU3ZR66_9SPHN</name>
<comment type="caution">
    <text evidence="3">The sequence shown here is derived from an EMBL/GenBank/DDBJ whole genome shotgun (WGS) entry which is preliminary data.</text>
</comment>
<dbReference type="Pfam" id="PF14338">
    <property type="entry name" value="Mrr_N"/>
    <property type="match status" value="1"/>
</dbReference>
<feature type="domain" description="Restriction endonuclease type IV Mrr" evidence="1">
    <location>
        <begin position="163"/>
        <end position="279"/>
    </location>
</feature>
<gene>
    <name evidence="3" type="ORF">O0R41_00170</name>
</gene>
<evidence type="ECO:0000259" key="1">
    <source>
        <dbReference type="Pfam" id="PF04471"/>
    </source>
</evidence>
<keyword evidence="3" id="KW-0540">Nuclease</keyword>
<dbReference type="GO" id="GO:0004519">
    <property type="term" value="F:endonuclease activity"/>
    <property type="evidence" value="ECO:0007669"/>
    <property type="project" value="UniProtKB-KW"/>
</dbReference>
<dbReference type="PANTHER" id="PTHR30015:SF7">
    <property type="entry name" value="TYPE IV METHYL-DIRECTED RESTRICTION ENZYME ECOKMRR"/>
    <property type="match status" value="1"/>
</dbReference>
<dbReference type="EMBL" id="JAPTHD010000001">
    <property type="protein sequence ID" value="MDV5822019.1"/>
    <property type="molecule type" value="Genomic_DNA"/>
</dbReference>
<feature type="domain" description="Restriction system protein Mrr-like N-terminal" evidence="2">
    <location>
        <begin position="10"/>
        <end position="93"/>
    </location>
</feature>
<proteinExistence type="predicted"/>
<dbReference type="Gene3D" id="3.40.1350.10">
    <property type="match status" value="1"/>
</dbReference>
<dbReference type="InterPro" id="IPR011335">
    <property type="entry name" value="Restrct_endonuc-II-like"/>
</dbReference>
<keyword evidence="4" id="KW-1185">Reference proteome</keyword>
<dbReference type="InterPro" id="IPR052906">
    <property type="entry name" value="Type_IV_Methyl-Rstrct_Enzyme"/>
</dbReference>
<keyword evidence="3" id="KW-0255">Endonuclease</keyword>
<dbReference type="GO" id="GO:0016787">
    <property type="term" value="F:hydrolase activity"/>
    <property type="evidence" value="ECO:0007669"/>
    <property type="project" value="UniProtKB-KW"/>
</dbReference>
<organism evidence="3 4">
    <name type="scientific">Sphingobium naphthae</name>
    <dbReference type="NCBI Taxonomy" id="1886786"/>
    <lineage>
        <taxon>Bacteria</taxon>
        <taxon>Pseudomonadati</taxon>
        <taxon>Pseudomonadota</taxon>
        <taxon>Alphaproteobacteria</taxon>
        <taxon>Sphingomonadales</taxon>
        <taxon>Sphingomonadaceae</taxon>
        <taxon>Sphingobium</taxon>
    </lineage>
</organism>
<dbReference type="InterPro" id="IPR011856">
    <property type="entry name" value="tRNA_endonuc-like_dom_sf"/>
</dbReference>
<keyword evidence="3" id="KW-0378">Hydrolase</keyword>
<evidence type="ECO:0000313" key="4">
    <source>
        <dbReference type="Proteomes" id="UP001185984"/>
    </source>
</evidence>
<evidence type="ECO:0000259" key="2">
    <source>
        <dbReference type="Pfam" id="PF14338"/>
    </source>
</evidence>
<protein>
    <submittedName>
        <fullName evidence="3">Restriction endonuclease</fullName>
        <ecNumber evidence="3">3.1.21.-</ecNumber>
    </submittedName>
</protein>
<sequence>MSPTIPKLEDFLLPTLKVLESHGGSATIEEIEAALIEAEGITPAQMEAAYPTSGAAMVPDRMSWARSYLKIAGLLGSGGRGVWVLTDEGRHAVALSDDAVRKMVAAAGSAHNAKLYARKKAKEAAAAQAGASSASGQGEDIILHEQQSEEEAAEWTDTLLATLKAMSPDGFERLAQRLLRESGFVRVEVTGKSGDGGIDGSGVLRMNLISFQVLFQCKRYAGSVPSSTVRDFRGAMQGRADKGLIITTGSFTAEARKEATRDGAPAIDLIDGEALCALLRERELGVRVRQVVREEVEVLPAFFAEI</sequence>
<accession>A0ABU3ZR66</accession>
<evidence type="ECO:0000313" key="3">
    <source>
        <dbReference type="EMBL" id="MDV5822019.1"/>
    </source>
</evidence>
<reference evidence="4" key="1">
    <citation type="journal article" date="2022" name="J Environ Chem Eng">
        <title>Biodegradation of petroleum oil using a constructed nonpathogenic and heavy metal-tolerant bacterial consortium isolated from marine sponges.</title>
        <authorList>
            <person name="Dechsakulwatana C."/>
            <person name="Rungsihiranrut A."/>
            <person name="Muangchinda C."/>
            <person name="Ningthoujam R."/>
            <person name="Klankeo P."/>
            <person name="Pinyakong O."/>
        </authorList>
    </citation>
    <scope>NUCLEOTIDE SEQUENCE [LARGE SCALE GENOMIC DNA]</scope>
    <source>
        <strain evidence="4">MO2-4</strain>
    </source>
</reference>
<dbReference type="PANTHER" id="PTHR30015">
    <property type="entry name" value="MRR RESTRICTION SYSTEM PROTEIN"/>
    <property type="match status" value="1"/>
</dbReference>
<dbReference type="EC" id="3.1.21.-" evidence="3"/>
<dbReference type="SUPFAM" id="SSF52980">
    <property type="entry name" value="Restriction endonuclease-like"/>
    <property type="match status" value="1"/>
</dbReference>
<dbReference type="Proteomes" id="UP001185984">
    <property type="component" value="Unassembled WGS sequence"/>
</dbReference>
<dbReference type="Pfam" id="PF04471">
    <property type="entry name" value="Mrr_cat"/>
    <property type="match status" value="1"/>
</dbReference>
<dbReference type="RefSeq" id="WP_317515334.1">
    <property type="nucleotide sequence ID" value="NZ_JAPTHD010000001.1"/>
</dbReference>